<keyword evidence="4 8" id="KW-0479">Metal-binding</keyword>
<evidence type="ECO:0000256" key="4">
    <source>
        <dbReference type="ARBA" id="ARBA00022723"/>
    </source>
</evidence>
<dbReference type="PROSITE" id="PS00086">
    <property type="entry name" value="CYTOCHROME_P450"/>
    <property type="match status" value="1"/>
</dbReference>
<dbReference type="GO" id="GO:0020037">
    <property type="term" value="F:heme binding"/>
    <property type="evidence" value="ECO:0007669"/>
    <property type="project" value="InterPro"/>
</dbReference>
<dbReference type="SUPFAM" id="SSF48264">
    <property type="entry name" value="Cytochrome P450"/>
    <property type="match status" value="1"/>
</dbReference>
<keyword evidence="10" id="KW-0472">Membrane</keyword>
<dbReference type="GO" id="GO:0005506">
    <property type="term" value="F:iron ion binding"/>
    <property type="evidence" value="ECO:0007669"/>
    <property type="project" value="InterPro"/>
</dbReference>
<dbReference type="InterPro" id="IPR017972">
    <property type="entry name" value="Cyt_P450_CS"/>
</dbReference>
<dbReference type="InterPro" id="IPR036396">
    <property type="entry name" value="Cyt_P450_sf"/>
</dbReference>
<feature type="transmembrane region" description="Helical" evidence="10">
    <location>
        <begin position="6"/>
        <end position="24"/>
    </location>
</feature>
<dbReference type="PANTHER" id="PTHR47955">
    <property type="entry name" value="CYTOCHROME P450 FAMILY 71 PROTEIN"/>
    <property type="match status" value="1"/>
</dbReference>
<organism evidence="11 12">
    <name type="scientific">Linum tenue</name>
    <dbReference type="NCBI Taxonomy" id="586396"/>
    <lineage>
        <taxon>Eukaryota</taxon>
        <taxon>Viridiplantae</taxon>
        <taxon>Streptophyta</taxon>
        <taxon>Embryophyta</taxon>
        <taxon>Tracheophyta</taxon>
        <taxon>Spermatophyta</taxon>
        <taxon>Magnoliopsida</taxon>
        <taxon>eudicotyledons</taxon>
        <taxon>Gunneridae</taxon>
        <taxon>Pentapetalae</taxon>
        <taxon>rosids</taxon>
        <taxon>fabids</taxon>
        <taxon>Malpighiales</taxon>
        <taxon>Linaceae</taxon>
        <taxon>Linum</taxon>
    </lineage>
</organism>
<dbReference type="PRINTS" id="PR00385">
    <property type="entry name" value="P450"/>
</dbReference>
<evidence type="ECO:0000256" key="8">
    <source>
        <dbReference type="PIRSR" id="PIRSR602401-1"/>
    </source>
</evidence>
<dbReference type="CDD" id="cd11072">
    <property type="entry name" value="CYP71-like"/>
    <property type="match status" value="1"/>
</dbReference>
<keyword evidence="3 8" id="KW-0349">Heme</keyword>
<keyword evidence="10" id="KW-0812">Transmembrane</keyword>
<evidence type="ECO:0000256" key="5">
    <source>
        <dbReference type="ARBA" id="ARBA00023002"/>
    </source>
</evidence>
<dbReference type="GO" id="GO:0004497">
    <property type="term" value="F:monooxygenase activity"/>
    <property type="evidence" value="ECO:0007669"/>
    <property type="project" value="UniProtKB-KW"/>
</dbReference>
<evidence type="ECO:0000256" key="6">
    <source>
        <dbReference type="ARBA" id="ARBA00023004"/>
    </source>
</evidence>
<feature type="binding site" description="axial binding residue" evidence="8">
    <location>
        <position position="456"/>
    </location>
    <ligand>
        <name>heme</name>
        <dbReference type="ChEBI" id="CHEBI:30413"/>
    </ligand>
    <ligandPart>
        <name>Fe</name>
        <dbReference type="ChEBI" id="CHEBI:18248"/>
    </ligandPart>
</feature>
<evidence type="ECO:0000256" key="3">
    <source>
        <dbReference type="ARBA" id="ARBA00022617"/>
    </source>
</evidence>
<comment type="cofactor">
    <cofactor evidence="1 8">
        <name>heme</name>
        <dbReference type="ChEBI" id="CHEBI:30413"/>
    </cofactor>
</comment>
<dbReference type="PRINTS" id="PR00463">
    <property type="entry name" value="EP450I"/>
</dbReference>
<keyword evidence="12" id="KW-1185">Reference proteome</keyword>
<dbReference type="PANTHER" id="PTHR47955:SF8">
    <property type="entry name" value="CYTOCHROME P450 71D11-LIKE"/>
    <property type="match status" value="1"/>
</dbReference>
<name>A0AAV0INN1_9ROSI</name>
<keyword evidence="6 8" id="KW-0408">Iron</keyword>
<dbReference type="Gene3D" id="1.10.630.10">
    <property type="entry name" value="Cytochrome P450"/>
    <property type="match status" value="1"/>
</dbReference>
<dbReference type="FunFam" id="1.10.630.10:FF:000043">
    <property type="entry name" value="Cytochrome P450 99A2"/>
    <property type="match status" value="1"/>
</dbReference>
<sequence>MIIPFFNTILVIIVFLTTIFLAALKSLKRSKKSPPPSSGPLPPGPWKLPIIGNLHQMVGPQQPHRRLMDLAKKHGPIMHLQLGETSNVIVSSPELASEFRKTHDLNFASRPMFPIAGILSYGGRNVSFAPYGEYWRHVRKVCTLGLLNAKRVAFFRPVMQDEMAKLVTSIQMQQQVAVVVLNISRMLMSVGITIISRAAFGKLQKQEEAFLPVLHDITEAFGGFDVGSVFPSSKFLRRLIGAERRAHKIHQEADAILQAIVDEHVAKIGAQQDHDVVEAAEDLVDVLLKYRENPELGFPFTNVEIKAVIMDMILGGGEITATTVSWAMSELMRHPHILEKANKEVRQVFDGKGIVDEAGFAELNYLKSILRETLRLHPPAPLLVPLECQERVVIAGYGIPEKTRVYINVLAIGQDSRHWAEPQEFCPERFLDRPEASDYKGTCFEFIPFGAGRRMCPGILFGMTFAEIMLANLLYHFDWELPNGIKPQDLDMSERFGITVTRKNDLHLIPIRCHPKTV</sequence>
<dbReference type="InterPro" id="IPR001128">
    <property type="entry name" value="Cyt_P450"/>
</dbReference>
<dbReference type="InterPro" id="IPR002401">
    <property type="entry name" value="Cyt_P450_E_grp-I"/>
</dbReference>
<evidence type="ECO:0000256" key="7">
    <source>
        <dbReference type="ARBA" id="ARBA00023033"/>
    </source>
</evidence>
<keyword evidence="10" id="KW-1133">Transmembrane helix</keyword>
<comment type="similarity">
    <text evidence="2 9">Belongs to the cytochrome P450 family.</text>
</comment>
<proteinExistence type="inferred from homology"/>
<accession>A0AAV0INN1</accession>
<keyword evidence="5 9" id="KW-0560">Oxidoreductase</keyword>
<dbReference type="GO" id="GO:0016705">
    <property type="term" value="F:oxidoreductase activity, acting on paired donors, with incorporation or reduction of molecular oxygen"/>
    <property type="evidence" value="ECO:0007669"/>
    <property type="project" value="InterPro"/>
</dbReference>
<dbReference type="Proteomes" id="UP001154282">
    <property type="component" value="Unassembled WGS sequence"/>
</dbReference>
<dbReference type="AlphaFoldDB" id="A0AAV0INN1"/>
<evidence type="ECO:0000256" key="1">
    <source>
        <dbReference type="ARBA" id="ARBA00001971"/>
    </source>
</evidence>
<keyword evidence="7 9" id="KW-0503">Monooxygenase</keyword>
<comment type="caution">
    <text evidence="11">The sequence shown here is derived from an EMBL/GenBank/DDBJ whole genome shotgun (WGS) entry which is preliminary data.</text>
</comment>
<gene>
    <name evidence="11" type="ORF">LITE_LOCUS9886</name>
</gene>
<protein>
    <recommendedName>
        <fullName evidence="13">Cytochrome P450</fullName>
    </recommendedName>
</protein>
<evidence type="ECO:0000256" key="10">
    <source>
        <dbReference type="SAM" id="Phobius"/>
    </source>
</evidence>
<evidence type="ECO:0000313" key="11">
    <source>
        <dbReference type="EMBL" id="CAI0398378.1"/>
    </source>
</evidence>
<evidence type="ECO:0000313" key="12">
    <source>
        <dbReference type="Proteomes" id="UP001154282"/>
    </source>
</evidence>
<dbReference type="Pfam" id="PF00067">
    <property type="entry name" value="p450"/>
    <property type="match status" value="1"/>
</dbReference>
<evidence type="ECO:0000256" key="2">
    <source>
        <dbReference type="ARBA" id="ARBA00010617"/>
    </source>
</evidence>
<evidence type="ECO:0008006" key="13">
    <source>
        <dbReference type="Google" id="ProtNLM"/>
    </source>
</evidence>
<dbReference type="EMBL" id="CAMGYJ010000004">
    <property type="protein sequence ID" value="CAI0398378.1"/>
    <property type="molecule type" value="Genomic_DNA"/>
</dbReference>
<evidence type="ECO:0000256" key="9">
    <source>
        <dbReference type="RuleBase" id="RU000461"/>
    </source>
</evidence>
<reference evidence="11" key="1">
    <citation type="submission" date="2022-08" db="EMBL/GenBank/DDBJ databases">
        <authorList>
            <person name="Gutierrez-Valencia J."/>
        </authorList>
    </citation>
    <scope>NUCLEOTIDE SEQUENCE</scope>
</reference>